<dbReference type="Pfam" id="PF00248">
    <property type="entry name" value="Aldo_ket_red"/>
    <property type="match status" value="1"/>
</dbReference>
<dbReference type="PANTHER" id="PTHR43638">
    <property type="entry name" value="OXIDOREDUCTASE, ALDO/KETO REDUCTASE FAMILY PROTEIN"/>
    <property type="match status" value="1"/>
</dbReference>
<feature type="signal peptide" evidence="1">
    <location>
        <begin position="1"/>
        <end position="34"/>
    </location>
</feature>
<proteinExistence type="predicted"/>
<sequence>MIGLMTGATAMNRREALRMIALAAAGLSPGLSSAASGAVQGPVQGAASMTTRKIPSSGEALPIIGLGTWQTFDVGPGAAERAPLQEVLQEFAALGGRLIDSSPMYGNSEKVAGDIIAKLNLREKLFIATKVWTSGKQDGIAQMNSSMEKLRARPIDLMQVHNLLDVETHLATLREWKQQGIVRHIGVTHYTGSAHDDVARVITKHPVDFIQINYSVGEREAEQRLLPLAREKGVAVIANRPFAGGDLFRRVRAKPLPAWAAEIGCTSWAQLLLKFVVSHPAMTCAIPATSKLEHLRDNMKAGYGRMPDQKMRAMIVSEAM</sequence>
<evidence type="ECO:0000256" key="1">
    <source>
        <dbReference type="SAM" id="SignalP"/>
    </source>
</evidence>
<dbReference type="CDD" id="cd19095">
    <property type="entry name" value="AKR_PA4992-like"/>
    <property type="match status" value="1"/>
</dbReference>
<evidence type="ECO:0000313" key="4">
    <source>
        <dbReference type="Proteomes" id="UP001225596"/>
    </source>
</evidence>
<name>A0ABU1BRL1_9BURK</name>
<evidence type="ECO:0000313" key="3">
    <source>
        <dbReference type="EMBL" id="MDQ9170719.1"/>
    </source>
</evidence>
<dbReference type="PRINTS" id="PR00069">
    <property type="entry name" value="ALDKETRDTASE"/>
</dbReference>
<dbReference type="Gene3D" id="3.20.20.100">
    <property type="entry name" value="NADP-dependent oxidoreductase domain"/>
    <property type="match status" value="1"/>
</dbReference>
<keyword evidence="4" id="KW-1185">Reference proteome</keyword>
<dbReference type="InterPro" id="IPR023210">
    <property type="entry name" value="NADP_OxRdtase_dom"/>
</dbReference>
<dbReference type="Proteomes" id="UP001225596">
    <property type="component" value="Unassembled WGS sequence"/>
</dbReference>
<reference evidence="3 4" key="1">
    <citation type="submission" date="2023-08" db="EMBL/GenBank/DDBJ databases">
        <title>Oxalobacteraceae gen .nov., isolated from river sludge outside the plant.</title>
        <authorList>
            <person name="Zhao S.Y."/>
        </authorList>
    </citation>
    <scope>NUCLEOTIDE SEQUENCE [LARGE SCALE GENOMIC DNA]</scope>
    <source>
        <strain evidence="3 4">R-40</strain>
    </source>
</reference>
<gene>
    <name evidence="3" type="ORF">Q8A64_09895</name>
</gene>
<organism evidence="3 4">
    <name type="scientific">Keguizhuia sedimenti</name>
    <dbReference type="NCBI Taxonomy" id="3064264"/>
    <lineage>
        <taxon>Bacteria</taxon>
        <taxon>Pseudomonadati</taxon>
        <taxon>Pseudomonadota</taxon>
        <taxon>Betaproteobacteria</taxon>
        <taxon>Burkholderiales</taxon>
        <taxon>Oxalobacteraceae</taxon>
        <taxon>Keguizhuia</taxon>
    </lineage>
</organism>
<feature type="chain" id="PRO_5047178915" evidence="1">
    <location>
        <begin position="35"/>
        <end position="320"/>
    </location>
</feature>
<dbReference type="RefSeq" id="WP_338436657.1">
    <property type="nucleotide sequence ID" value="NZ_JAUYVH010000005.1"/>
</dbReference>
<dbReference type="InterPro" id="IPR036812">
    <property type="entry name" value="NAD(P)_OxRdtase_dom_sf"/>
</dbReference>
<dbReference type="SUPFAM" id="SSF51430">
    <property type="entry name" value="NAD(P)-linked oxidoreductase"/>
    <property type="match status" value="1"/>
</dbReference>
<evidence type="ECO:0000259" key="2">
    <source>
        <dbReference type="Pfam" id="PF00248"/>
    </source>
</evidence>
<dbReference type="InterPro" id="IPR020471">
    <property type="entry name" value="AKR"/>
</dbReference>
<feature type="domain" description="NADP-dependent oxidoreductase" evidence="2">
    <location>
        <begin position="64"/>
        <end position="312"/>
    </location>
</feature>
<dbReference type="PANTHER" id="PTHR43638:SF3">
    <property type="entry name" value="ALDEHYDE REDUCTASE"/>
    <property type="match status" value="1"/>
</dbReference>
<keyword evidence="1" id="KW-0732">Signal</keyword>
<dbReference type="EMBL" id="JAUYVH010000005">
    <property type="protein sequence ID" value="MDQ9170719.1"/>
    <property type="molecule type" value="Genomic_DNA"/>
</dbReference>
<accession>A0ABU1BRL1</accession>
<protein>
    <submittedName>
        <fullName evidence="3">Aldo/keto reductase</fullName>
    </submittedName>
</protein>
<comment type="caution">
    <text evidence="3">The sequence shown here is derived from an EMBL/GenBank/DDBJ whole genome shotgun (WGS) entry which is preliminary data.</text>
</comment>